<feature type="domain" description="Zn(2)-C6 fungal-type" evidence="6">
    <location>
        <begin position="13"/>
        <end position="43"/>
    </location>
</feature>
<dbReference type="PANTHER" id="PTHR46910:SF5">
    <property type="entry name" value="ZN(II)2CYS6 TRANSCRIPTION FACTOR (EUROFUNG)"/>
    <property type="match status" value="1"/>
</dbReference>
<dbReference type="InterPro" id="IPR001138">
    <property type="entry name" value="Zn2Cys6_DnaBD"/>
</dbReference>
<dbReference type="RefSeq" id="XP_040795709.1">
    <property type="nucleotide sequence ID" value="XM_040940501.1"/>
</dbReference>
<dbReference type="VEuPathDB" id="FungiDB:BO72DRAFT_310020"/>
<dbReference type="GO" id="GO:0000981">
    <property type="term" value="F:DNA-binding transcription factor activity, RNA polymerase II-specific"/>
    <property type="evidence" value="ECO:0007669"/>
    <property type="project" value="InterPro"/>
</dbReference>
<dbReference type="SUPFAM" id="SSF57701">
    <property type="entry name" value="Zn2/Cys6 DNA-binding domain"/>
    <property type="match status" value="1"/>
</dbReference>
<dbReference type="PANTHER" id="PTHR46910">
    <property type="entry name" value="TRANSCRIPTION FACTOR PDR1"/>
    <property type="match status" value="1"/>
</dbReference>
<dbReference type="PRINTS" id="PR00755">
    <property type="entry name" value="AFLATOXINBRP"/>
</dbReference>
<dbReference type="SMART" id="SM00066">
    <property type="entry name" value="GAL4"/>
    <property type="match status" value="1"/>
</dbReference>
<evidence type="ECO:0000313" key="7">
    <source>
        <dbReference type="EMBL" id="RAK71697.1"/>
    </source>
</evidence>
<dbReference type="Proteomes" id="UP000249789">
    <property type="component" value="Unassembled WGS sequence"/>
</dbReference>
<dbReference type="EMBL" id="KZ824712">
    <property type="protein sequence ID" value="RAK71697.1"/>
    <property type="molecule type" value="Genomic_DNA"/>
</dbReference>
<dbReference type="InterPro" id="IPR036864">
    <property type="entry name" value="Zn2-C6_fun-type_DNA-bd_sf"/>
</dbReference>
<evidence type="ECO:0000259" key="6">
    <source>
        <dbReference type="PROSITE" id="PS50048"/>
    </source>
</evidence>
<reference evidence="7 8" key="1">
    <citation type="submission" date="2018-02" db="EMBL/GenBank/DDBJ databases">
        <title>The genomes of Aspergillus section Nigri reveals drivers in fungal speciation.</title>
        <authorList>
            <consortium name="DOE Joint Genome Institute"/>
            <person name="Vesth T.C."/>
            <person name="Nybo J."/>
            <person name="Theobald S."/>
            <person name="Brandl J."/>
            <person name="Frisvad J.C."/>
            <person name="Nielsen K.F."/>
            <person name="Lyhne E.K."/>
            <person name="Kogle M.E."/>
            <person name="Kuo A."/>
            <person name="Riley R."/>
            <person name="Clum A."/>
            <person name="Nolan M."/>
            <person name="Lipzen A."/>
            <person name="Salamov A."/>
            <person name="Henrissat B."/>
            <person name="Wiebenga A."/>
            <person name="De vries R.P."/>
            <person name="Grigoriev I.V."/>
            <person name="Mortensen U.H."/>
            <person name="Andersen M.R."/>
            <person name="Baker S.E."/>
        </authorList>
    </citation>
    <scope>NUCLEOTIDE SEQUENCE [LARGE SCALE GENOMIC DNA]</scope>
    <source>
        <strain evidence="7 8">CBS 313.89</strain>
    </source>
</reference>
<dbReference type="Gene3D" id="4.10.240.10">
    <property type="entry name" value="Zn(2)-C6 fungal-type DNA-binding domain"/>
    <property type="match status" value="1"/>
</dbReference>
<proteinExistence type="predicted"/>
<feature type="compositionally biased region" description="Pro residues" evidence="5">
    <location>
        <begin position="77"/>
        <end position="88"/>
    </location>
</feature>
<gene>
    <name evidence="7" type="ORF">BO72DRAFT_310020</name>
</gene>
<dbReference type="OrthoDB" id="39175at2759"/>
<evidence type="ECO:0000256" key="1">
    <source>
        <dbReference type="ARBA" id="ARBA00023015"/>
    </source>
</evidence>
<dbReference type="PROSITE" id="PS50048">
    <property type="entry name" value="ZN2_CY6_FUNGAL_2"/>
    <property type="match status" value="1"/>
</dbReference>
<dbReference type="GO" id="GO:0003677">
    <property type="term" value="F:DNA binding"/>
    <property type="evidence" value="ECO:0007669"/>
    <property type="project" value="UniProtKB-KW"/>
</dbReference>
<protein>
    <recommendedName>
        <fullName evidence="6">Zn(2)-C6 fungal-type domain-containing protein</fullName>
    </recommendedName>
</protein>
<keyword evidence="8" id="KW-1185">Reference proteome</keyword>
<dbReference type="PROSITE" id="PS00463">
    <property type="entry name" value="ZN2_CY6_FUNGAL_1"/>
    <property type="match status" value="1"/>
</dbReference>
<organism evidence="7 8">
    <name type="scientific">Aspergillus fijiensis CBS 313.89</name>
    <dbReference type="NCBI Taxonomy" id="1448319"/>
    <lineage>
        <taxon>Eukaryota</taxon>
        <taxon>Fungi</taxon>
        <taxon>Dikarya</taxon>
        <taxon>Ascomycota</taxon>
        <taxon>Pezizomycotina</taxon>
        <taxon>Eurotiomycetes</taxon>
        <taxon>Eurotiomycetidae</taxon>
        <taxon>Eurotiales</taxon>
        <taxon>Aspergillaceae</taxon>
        <taxon>Aspergillus</taxon>
    </lineage>
</organism>
<evidence type="ECO:0000256" key="2">
    <source>
        <dbReference type="ARBA" id="ARBA00023125"/>
    </source>
</evidence>
<dbReference type="CDD" id="cd12148">
    <property type="entry name" value="fungal_TF_MHR"/>
    <property type="match status" value="1"/>
</dbReference>
<dbReference type="GeneID" id="63857834"/>
<dbReference type="Pfam" id="PF00172">
    <property type="entry name" value="Zn_clus"/>
    <property type="match status" value="1"/>
</dbReference>
<evidence type="ECO:0000256" key="5">
    <source>
        <dbReference type="SAM" id="MobiDB-lite"/>
    </source>
</evidence>
<keyword evidence="4" id="KW-0539">Nucleus</keyword>
<dbReference type="GO" id="GO:0008270">
    <property type="term" value="F:zinc ion binding"/>
    <property type="evidence" value="ECO:0007669"/>
    <property type="project" value="InterPro"/>
</dbReference>
<evidence type="ECO:0000256" key="4">
    <source>
        <dbReference type="ARBA" id="ARBA00023242"/>
    </source>
</evidence>
<dbReference type="CDD" id="cd00067">
    <property type="entry name" value="GAL4"/>
    <property type="match status" value="1"/>
</dbReference>
<dbReference type="AlphaFoldDB" id="A0A8G1RG27"/>
<evidence type="ECO:0000256" key="3">
    <source>
        <dbReference type="ARBA" id="ARBA00023163"/>
    </source>
</evidence>
<keyword evidence="2" id="KW-0238">DNA-binding</keyword>
<dbReference type="InterPro" id="IPR050987">
    <property type="entry name" value="AtrR-like"/>
</dbReference>
<accession>A0A8G1RG27</accession>
<name>A0A8G1RG27_9EURO</name>
<keyword evidence="1" id="KW-0805">Transcription regulation</keyword>
<evidence type="ECO:0000313" key="8">
    <source>
        <dbReference type="Proteomes" id="UP000249789"/>
    </source>
</evidence>
<keyword evidence="3" id="KW-0804">Transcription</keyword>
<sequence>MYHYNPLARMKLSCTRCRTRKLRCDKGDPECKRCVDSGLSCSYPQRRKARTTQSSELHHLGHRLEALEERMRGTEAPPHPRTTPPISPPTQSNVQTEAESRDIPTESSEPRSSTWIYSMVSGAKDNIEHLTSNASSSWTRSTVDMAITRLDTALVNLAALSPRPDHNVTDERRNHLPVSDIKRFIDVFLEVILPNLSIFDSFATLVDSEFLRSMPHVIGSPYAIIEPVMQVIYFNAIYFGQTAGTGAEQRAAAKTYYRGLQVIPKWLASAQGSHLDLIAASLTAWMGINNFDYHLSWQFHREACRFGDRLGIHEVDSLPLGTAEEEIEKDVKRRMHWYLVEMDLLFRTWYDKPTALRCPVGQVRLPAEISPQTKQPKPHNCILFLVWSRTLFIMANFFIQFDASRASDHLNSTANACCMELEELVNDWDLLSLARSPKLGWVKSWLFLETVIALHLFIIFVRRKVSSAEQIVHPQAVRSARLIIGIILEKSESPISPWGEQDDFQTHFLTFYPFGAFFTLYYHILSSTQPSEYESDLCTLERVVNMMVAAAAIRPDFAPIADAVSALNDVCRAFHSGQKNPAFTINSSDMLPDNPLALLPNEKEAGSSTVADLPPLGALQNLASIMPLQTDEELDYAFGIPFQLQHQVVPSTQSGLVTEKETARTMAEPLEFVRAVENELTWRNWHESWWNSQAPGPS</sequence>
<feature type="region of interest" description="Disordered" evidence="5">
    <location>
        <begin position="71"/>
        <end position="112"/>
    </location>
</feature>